<evidence type="ECO:0000256" key="13">
    <source>
        <dbReference type="ARBA" id="ARBA00023239"/>
    </source>
</evidence>
<dbReference type="CDD" id="cd07302">
    <property type="entry name" value="CHD"/>
    <property type="match status" value="1"/>
</dbReference>
<dbReference type="GO" id="GO:0046872">
    <property type="term" value="F:metal ion binding"/>
    <property type="evidence" value="ECO:0007669"/>
    <property type="project" value="UniProtKB-KW"/>
</dbReference>
<dbReference type="SUPFAM" id="SSF55781">
    <property type="entry name" value="GAF domain-like"/>
    <property type="match status" value="1"/>
</dbReference>
<dbReference type="CDD" id="cd00130">
    <property type="entry name" value="PAS"/>
    <property type="match status" value="1"/>
</dbReference>
<dbReference type="Pfam" id="PF13426">
    <property type="entry name" value="PAS_9"/>
    <property type="match status" value="1"/>
</dbReference>
<dbReference type="InterPro" id="IPR029787">
    <property type="entry name" value="Nucleotide_cyclase"/>
</dbReference>
<organism evidence="22 23">
    <name type="scientific">Microseira wollei NIES-4236</name>
    <dbReference type="NCBI Taxonomy" id="2530354"/>
    <lineage>
        <taxon>Bacteria</taxon>
        <taxon>Bacillati</taxon>
        <taxon>Cyanobacteriota</taxon>
        <taxon>Cyanophyceae</taxon>
        <taxon>Oscillatoriophycideae</taxon>
        <taxon>Aerosakkonematales</taxon>
        <taxon>Aerosakkonemataceae</taxon>
        <taxon>Microseira</taxon>
    </lineage>
</organism>
<evidence type="ECO:0000256" key="7">
    <source>
        <dbReference type="ARBA" id="ARBA00022741"/>
    </source>
</evidence>
<sequence length="825" mass="93585">MKLFNVILIFLISLALCLFVFLFHQTRNLDFQQHDNFTSNLLRIKEIDALLNQDVVKSRSGLLTYYDPLANNFAELKKRQKRLNQIPNFIEQSGQIKIKKLLELQREAYRQKEQLIEQFKSQESILKNSLYYFPTLTTELAEKASRKGDERLAERLENLLRDVLIYNLTPREELAPQIQGQLGVLLTTRSQYSDKVNGADIERVILHGKTILTKKPKVDALVQDIVSQPTSHRSEEVYKVYNQYYEKAVKRVNLYRMLLSLFYVVVISTISAYIIIRLVNSAKTVSAAKEKLQQALLSTQSAEEKFRSIYENSTDGIFQTTPDGKYISANPTLARIYGYSSPEELIASIDDIKLKVYVDPNRRSEFIAAMEKHNTISQFESQVYRKDGSITWISENARAVKDDNGVLLYYEGTVEDIAQRKLTEGILQESDIKLRLQQLALMELSKCHPLYEGDLDAALREITETAAFTLGVERVSVWFYNEDGSKLHCVDLYQLSSNQHAKNFELGASDYPGYFKALEAAERAIAANDAHTDPRTCEFAASYLPSLGIYSMLDVPIRLGKRTVGVLCHEHVGYPREWTLEEENFASYLGYMASLAMEASDRKKAQAALRLEQEKSERLLLNILPEAIAQRLKQEQGSIADSFESVSVLFADIVGFTQLSSRIAPTELVNLLNQIFSAFDHLADRHGLEKIKTIGDAYMVVSGLPMPRGDHAEAIAEMALDMQQAIIKFTNTTGIALNIRIGIHSGPVVAGVIGIKKFIYDLWGDTVNIASRMESQGIPGHIQVSGFTYELLQHKYHFQHRGIIQVKGKGEMTTYLLNERKYSSN</sequence>
<keyword evidence="7" id="KW-0547">Nucleotide-binding</keyword>
<evidence type="ECO:0000259" key="21">
    <source>
        <dbReference type="PROSITE" id="PS50125"/>
    </source>
</evidence>
<reference evidence="22" key="1">
    <citation type="submission" date="2019-10" db="EMBL/GenBank/DDBJ databases">
        <title>Draft genome sequece of Microseira wollei NIES-4236.</title>
        <authorList>
            <person name="Yamaguchi H."/>
            <person name="Suzuki S."/>
            <person name="Kawachi M."/>
        </authorList>
    </citation>
    <scope>NUCLEOTIDE SEQUENCE</scope>
    <source>
        <strain evidence="22">NIES-4236</strain>
    </source>
</reference>
<evidence type="ECO:0000256" key="6">
    <source>
        <dbReference type="ARBA" id="ARBA00022723"/>
    </source>
</evidence>
<dbReference type="InterPro" id="IPR045812">
    <property type="entry name" value="DAHL"/>
</dbReference>
<accession>A0AAV3XMR0</accession>
<dbReference type="InterPro" id="IPR029016">
    <property type="entry name" value="GAF-like_dom_sf"/>
</dbReference>
<dbReference type="SMART" id="SM00044">
    <property type="entry name" value="CYCc"/>
    <property type="match status" value="1"/>
</dbReference>
<evidence type="ECO:0000256" key="1">
    <source>
        <dbReference type="ARBA" id="ARBA00001593"/>
    </source>
</evidence>
<dbReference type="PROSITE" id="PS50125">
    <property type="entry name" value="GUANYLATE_CYCLASE_2"/>
    <property type="match status" value="1"/>
</dbReference>
<keyword evidence="10 18" id="KW-1133">Transmembrane helix</keyword>
<dbReference type="FunFam" id="3.30.70.1230:FF:000033">
    <property type="entry name" value="Adenylate cyclase"/>
    <property type="match status" value="1"/>
</dbReference>
<dbReference type="InterPro" id="IPR001054">
    <property type="entry name" value="A/G_cyclase"/>
</dbReference>
<dbReference type="PROSITE" id="PS00452">
    <property type="entry name" value="GUANYLATE_CYCLASE_1"/>
    <property type="match status" value="1"/>
</dbReference>
<evidence type="ECO:0000256" key="18">
    <source>
        <dbReference type="SAM" id="Phobius"/>
    </source>
</evidence>
<comment type="subcellular location">
    <subcellularLocation>
        <location evidence="2">Membrane</location>
    </subcellularLocation>
</comment>
<keyword evidence="6" id="KW-0479">Metal-binding</keyword>
<evidence type="ECO:0000259" key="20">
    <source>
        <dbReference type="PROSITE" id="PS50113"/>
    </source>
</evidence>
<dbReference type="Pfam" id="PF00211">
    <property type="entry name" value="Guanylate_cyc"/>
    <property type="match status" value="1"/>
</dbReference>
<dbReference type="SUPFAM" id="SSF55073">
    <property type="entry name" value="Nucleotide cyclase"/>
    <property type="match status" value="1"/>
</dbReference>
<dbReference type="GO" id="GO:0005524">
    <property type="term" value="F:ATP binding"/>
    <property type="evidence" value="ECO:0007669"/>
    <property type="project" value="UniProtKB-KW"/>
</dbReference>
<dbReference type="SUPFAM" id="SSF55785">
    <property type="entry name" value="PYP-like sensor domain (PAS domain)"/>
    <property type="match status" value="1"/>
</dbReference>
<dbReference type="PANTHER" id="PTHR11920:SF335">
    <property type="entry name" value="GUANYLATE CYCLASE"/>
    <property type="match status" value="1"/>
</dbReference>
<keyword evidence="23" id="KW-1185">Reference proteome</keyword>
<dbReference type="InterPro" id="IPR001610">
    <property type="entry name" value="PAC"/>
</dbReference>
<comment type="similarity">
    <text evidence="17">Belongs to the adenylyl cyclase class-4/guanylyl cyclase family.</text>
</comment>
<keyword evidence="8" id="KW-0067">ATP-binding</keyword>
<evidence type="ECO:0000259" key="19">
    <source>
        <dbReference type="PROSITE" id="PS50112"/>
    </source>
</evidence>
<dbReference type="AlphaFoldDB" id="A0AAV3XMR0"/>
<dbReference type="EMBL" id="BLAY01000191">
    <property type="protein sequence ID" value="GET42966.1"/>
    <property type="molecule type" value="Genomic_DNA"/>
</dbReference>
<dbReference type="GO" id="GO:0005886">
    <property type="term" value="C:plasma membrane"/>
    <property type="evidence" value="ECO:0007669"/>
    <property type="project" value="UniProtKB-ARBA"/>
</dbReference>
<dbReference type="Gene3D" id="3.30.70.1230">
    <property type="entry name" value="Nucleotide cyclase"/>
    <property type="match status" value="1"/>
</dbReference>
<dbReference type="SMART" id="SM00065">
    <property type="entry name" value="GAF"/>
    <property type="match status" value="1"/>
</dbReference>
<dbReference type="Pfam" id="PF19443">
    <property type="entry name" value="DAHL"/>
    <property type="match status" value="1"/>
</dbReference>
<evidence type="ECO:0000256" key="4">
    <source>
        <dbReference type="ARBA" id="ARBA00021420"/>
    </source>
</evidence>
<evidence type="ECO:0000256" key="5">
    <source>
        <dbReference type="ARBA" id="ARBA00022692"/>
    </source>
</evidence>
<dbReference type="NCBIfam" id="TIGR00229">
    <property type="entry name" value="sensory_box"/>
    <property type="match status" value="1"/>
</dbReference>
<keyword evidence="12 18" id="KW-0472">Membrane</keyword>
<keyword evidence="11" id="KW-0115">cAMP biosynthesis</keyword>
<dbReference type="PANTHER" id="PTHR11920">
    <property type="entry name" value="GUANYLYL CYCLASE"/>
    <property type="match status" value="1"/>
</dbReference>
<evidence type="ECO:0000256" key="8">
    <source>
        <dbReference type="ARBA" id="ARBA00022840"/>
    </source>
</evidence>
<comment type="catalytic activity">
    <reaction evidence="1">
        <text>ATP = 3',5'-cyclic AMP + diphosphate</text>
        <dbReference type="Rhea" id="RHEA:15389"/>
        <dbReference type="ChEBI" id="CHEBI:30616"/>
        <dbReference type="ChEBI" id="CHEBI:33019"/>
        <dbReference type="ChEBI" id="CHEBI:58165"/>
        <dbReference type="EC" id="4.6.1.1"/>
    </reaction>
</comment>
<evidence type="ECO:0000256" key="11">
    <source>
        <dbReference type="ARBA" id="ARBA00022998"/>
    </source>
</evidence>
<dbReference type="GO" id="GO:0006171">
    <property type="term" value="P:cAMP biosynthetic process"/>
    <property type="evidence" value="ECO:0007669"/>
    <property type="project" value="UniProtKB-KW"/>
</dbReference>
<feature type="domain" description="PAC" evidence="20">
    <location>
        <begin position="377"/>
        <end position="429"/>
    </location>
</feature>
<dbReference type="GO" id="GO:0004016">
    <property type="term" value="F:adenylate cyclase activity"/>
    <property type="evidence" value="ECO:0007669"/>
    <property type="project" value="UniProtKB-EC"/>
</dbReference>
<dbReference type="Gene3D" id="3.30.450.40">
    <property type="match status" value="1"/>
</dbReference>
<dbReference type="Proteomes" id="UP001050975">
    <property type="component" value="Unassembled WGS sequence"/>
</dbReference>
<evidence type="ECO:0000256" key="10">
    <source>
        <dbReference type="ARBA" id="ARBA00022989"/>
    </source>
</evidence>
<evidence type="ECO:0000256" key="3">
    <source>
        <dbReference type="ARBA" id="ARBA00012201"/>
    </source>
</evidence>
<dbReference type="Pfam" id="PF01590">
    <property type="entry name" value="GAF"/>
    <property type="match status" value="1"/>
</dbReference>
<evidence type="ECO:0000256" key="16">
    <source>
        <dbReference type="ARBA" id="ARBA00064436"/>
    </source>
</evidence>
<keyword evidence="9" id="KW-0460">Magnesium</keyword>
<dbReference type="InterPro" id="IPR000014">
    <property type="entry name" value="PAS"/>
</dbReference>
<name>A0AAV3XMR0_9CYAN</name>
<feature type="domain" description="Guanylate cyclase" evidence="21">
    <location>
        <begin position="647"/>
        <end position="774"/>
    </location>
</feature>
<evidence type="ECO:0000256" key="17">
    <source>
        <dbReference type="RuleBase" id="RU000405"/>
    </source>
</evidence>
<dbReference type="InterPro" id="IPR018297">
    <property type="entry name" value="A/G_cyclase_CS"/>
</dbReference>
<evidence type="ECO:0000256" key="15">
    <source>
        <dbReference type="ARBA" id="ARBA00032637"/>
    </source>
</evidence>
<feature type="transmembrane region" description="Helical" evidence="18">
    <location>
        <begin position="6"/>
        <end position="23"/>
    </location>
</feature>
<dbReference type="GO" id="GO:0035556">
    <property type="term" value="P:intracellular signal transduction"/>
    <property type="evidence" value="ECO:0007669"/>
    <property type="project" value="InterPro"/>
</dbReference>
<feature type="domain" description="PAS" evidence="19">
    <location>
        <begin position="302"/>
        <end position="343"/>
    </location>
</feature>
<evidence type="ECO:0000313" key="22">
    <source>
        <dbReference type="EMBL" id="GET42966.1"/>
    </source>
</evidence>
<dbReference type="InterPro" id="IPR050401">
    <property type="entry name" value="Cyclic_nucleotide_synthase"/>
</dbReference>
<comment type="caution">
    <text evidence="22">The sequence shown here is derived from an EMBL/GenBank/DDBJ whole genome shotgun (WGS) entry which is preliminary data.</text>
</comment>
<evidence type="ECO:0000313" key="23">
    <source>
        <dbReference type="Proteomes" id="UP001050975"/>
    </source>
</evidence>
<dbReference type="InterPro" id="IPR000700">
    <property type="entry name" value="PAS-assoc_C"/>
</dbReference>
<keyword evidence="13 17" id="KW-0456">Lyase</keyword>
<dbReference type="SMART" id="SM00091">
    <property type="entry name" value="PAS"/>
    <property type="match status" value="1"/>
</dbReference>
<dbReference type="InterPro" id="IPR035965">
    <property type="entry name" value="PAS-like_dom_sf"/>
</dbReference>
<dbReference type="PROSITE" id="PS50112">
    <property type="entry name" value="PAS"/>
    <property type="match status" value="1"/>
</dbReference>
<dbReference type="EC" id="4.6.1.1" evidence="3"/>
<keyword evidence="5 18" id="KW-0812">Transmembrane</keyword>
<gene>
    <name evidence="22" type="ORF">MiSe_77850</name>
</gene>
<evidence type="ECO:0000256" key="12">
    <source>
        <dbReference type="ARBA" id="ARBA00023136"/>
    </source>
</evidence>
<dbReference type="Gene3D" id="3.30.450.20">
    <property type="entry name" value="PAS domain"/>
    <property type="match status" value="1"/>
</dbReference>
<dbReference type="SMART" id="SM00086">
    <property type="entry name" value="PAC"/>
    <property type="match status" value="1"/>
</dbReference>
<dbReference type="PROSITE" id="PS50113">
    <property type="entry name" value="PAC"/>
    <property type="match status" value="1"/>
</dbReference>
<evidence type="ECO:0000256" key="14">
    <source>
        <dbReference type="ARBA" id="ARBA00032597"/>
    </source>
</evidence>
<dbReference type="InterPro" id="IPR003018">
    <property type="entry name" value="GAF"/>
</dbReference>
<proteinExistence type="inferred from homology"/>
<protein>
    <recommendedName>
        <fullName evidence="4">Adenylate cyclase</fullName>
        <ecNumber evidence="3">4.6.1.1</ecNumber>
    </recommendedName>
    <alternativeName>
        <fullName evidence="14">ATP pyrophosphate-lyase</fullName>
    </alternativeName>
    <alternativeName>
        <fullName evidence="15">Adenylyl cyclase</fullName>
    </alternativeName>
</protein>
<evidence type="ECO:0000256" key="9">
    <source>
        <dbReference type="ARBA" id="ARBA00022842"/>
    </source>
</evidence>
<feature type="transmembrane region" description="Helical" evidence="18">
    <location>
        <begin position="254"/>
        <end position="276"/>
    </location>
</feature>
<evidence type="ECO:0000256" key="2">
    <source>
        <dbReference type="ARBA" id="ARBA00004370"/>
    </source>
</evidence>
<comment type="subunit">
    <text evidence="16">Homodimer. Can also exist as monomer.</text>
</comment>